<sequence>MKKNLFKIALASAALASTATIGYAHNHGHSHHGMAAPKTNIVEAAVATPDLSTLVTAVKAAGLVDTLASPGPFTVFAPTNAAFGKLPAGTVETLVKPENKGTLTTVLTYHVVAGTFDSKAIAAAIKSGNGKATLTTVQGQKLTASMYGDKLIVTDAKGGKSTVALADLRQKNGVVHVIDSVLMP</sequence>
<proteinExistence type="predicted"/>
<dbReference type="Pfam" id="PF02469">
    <property type="entry name" value="Fasciclin"/>
    <property type="match status" value="1"/>
</dbReference>
<protein>
    <submittedName>
        <fullName evidence="3">Fasciclin domain-containing protein</fullName>
    </submittedName>
</protein>
<dbReference type="PROSITE" id="PS50213">
    <property type="entry name" value="FAS1"/>
    <property type="match status" value="1"/>
</dbReference>
<feature type="signal peptide" evidence="1">
    <location>
        <begin position="1"/>
        <end position="24"/>
    </location>
</feature>
<evidence type="ECO:0000259" key="2">
    <source>
        <dbReference type="PROSITE" id="PS50213"/>
    </source>
</evidence>
<dbReference type="SUPFAM" id="SSF82153">
    <property type="entry name" value="FAS1 domain"/>
    <property type="match status" value="1"/>
</dbReference>
<dbReference type="Proteomes" id="UP001597215">
    <property type="component" value="Unassembled WGS sequence"/>
</dbReference>
<dbReference type="InterPro" id="IPR036378">
    <property type="entry name" value="FAS1_dom_sf"/>
</dbReference>
<dbReference type="SMART" id="SM00554">
    <property type="entry name" value="FAS1"/>
    <property type="match status" value="1"/>
</dbReference>
<feature type="chain" id="PRO_5045772560" evidence="1">
    <location>
        <begin position="25"/>
        <end position="184"/>
    </location>
</feature>
<reference evidence="4" key="1">
    <citation type="journal article" date="2019" name="Int. J. Syst. Evol. Microbiol.">
        <title>The Global Catalogue of Microorganisms (GCM) 10K type strain sequencing project: providing services to taxonomists for standard genome sequencing and annotation.</title>
        <authorList>
            <consortium name="The Broad Institute Genomics Platform"/>
            <consortium name="The Broad Institute Genome Sequencing Center for Infectious Disease"/>
            <person name="Wu L."/>
            <person name="Ma J."/>
        </authorList>
    </citation>
    <scope>NUCLEOTIDE SEQUENCE [LARGE SCALE GENOMIC DNA]</scope>
    <source>
        <strain evidence="4">CGMCC 1.12449</strain>
    </source>
</reference>
<evidence type="ECO:0000256" key="1">
    <source>
        <dbReference type="SAM" id="SignalP"/>
    </source>
</evidence>
<name>A0ABW4M9J7_9SPHN</name>
<organism evidence="3 4">
    <name type="scientific">Sphingorhabdus buctiana</name>
    <dbReference type="NCBI Taxonomy" id="1508805"/>
    <lineage>
        <taxon>Bacteria</taxon>
        <taxon>Pseudomonadati</taxon>
        <taxon>Pseudomonadota</taxon>
        <taxon>Alphaproteobacteria</taxon>
        <taxon>Sphingomonadales</taxon>
        <taxon>Sphingomonadaceae</taxon>
        <taxon>Sphingorhabdus</taxon>
    </lineage>
</organism>
<dbReference type="Gene3D" id="2.30.180.10">
    <property type="entry name" value="FAS1 domain"/>
    <property type="match status" value="1"/>
</dbReference>
<dbReference type="InterPro" id="IPR050904">
    <property type="entry name" value="Adhesion/Biosynth-related"/>
</dbReference>
<dbReference type="PANTHER" id="PTHR10900">
    <property type="entry name" value="PERIOSTIN-RELATED"/>
    <property type="match status" value="1"/>
</dbReference>
<gene>
    <name evidence="3" type="ORF">ACFSAG_02015</name>
</gene>
<dbReference type="InterPro" id="IPR000782">
    <property type="entry name" value="FAS1_domain"/>
</dbReference>
<accession>A0ABW4M9J7</accession>
<keyword evidence="1" id="KW-0732">Signal</keyword>
<dbReference type="RefSeq" id="WP_381510953.1">
    <property type="nucleotide sequence ID" value="NZ_JBHUEL010000002.1"/>
</dbReference>
<keyword evidence="4" id="KW-1185">Reference proteome</keyword>
<dbReference type="PANTHER" id="PTHR10900:SF77">
    <property type="entry name" value="FI19380P1"/>
    <property type="match status" value="1"/>
</dbReference>
<evidence type="ECO:0000313" key="3">
    <source>
        <dbReference type="EMBL" id="MFD1765617.1"/>
    </source>
</evidence>
<dbReference type="EMBL" id="JBHUEL010000002">
    <property type="protein sequence ID" value="MFD1765617.1"/>
    <property type="molecule type" value="Genomic_DNA"/>
</dbReference>
<feature type="domain" description="FAS1" evidence="2">
    <location>
        <begin position="38"/>
        <end position="182"/>
    </location>
</feature>
<comment type="caution">
    <text evidence="3">The sequence shown here is derived from an EMBL/GenBank/DDBJ whole genome shotgun (WGS) entry which is preliminary data.</text>
</comment>
<evidence type="ECO:0000313" key="4">
    <source>
        <dbReference type="Proteomes" id="UP001597215"/>
    </source>
</evidence>